<dbReference type="Gene3D" id="3.40.630.30">
    <property type="match status" value="1"/>
</dbReference>
<gene>
    <name evidence="2" type="ORF">NIES21_18590</name>
</gene>
<organism evidence="2 3">
    <name type="scientific">Anabaenopsis circularis NIES-21</name>
    <dbReference type="NCBI Taxonomy" id="1085406"/>
    <lineage>
        <taxon>Bacteria</taxon>
        <taxon>Bacillati</taxon>
        <taxon>Cyanobacteriota</taxon>
        <taxon>Cyanophyceae</taxon>
        <taxon>Nostocales</taxon>
        <taxon>Nodulariaceae</taxon>
        <taxon>Anabaenopsis</taxon>
    </lineage>
</organism>
<dbReference type="EMBL" id="AP018174">
    <property type="protein sequence ID" value="BAY16036.1"/>
    <property type="molecule type" value="Genomic_DNA"/>
</dbReference>
<dbReference type="SUPFAM" id="SSF55729">
    <property type="entry name" value="Acyl-CoA N-acyltransferases (Nat)"/>
    <property type="match status" value="1"/>
</dbReference>
<dbReference type="InterPro" id="IPR000182">
    <property type="entry name" value="GNAT_dom"/>
</dbReference>
<dbReference type="Pfam" id="PF00583">
    <property type="entry name" value="Acetyltransf_1"/>
    <property type="match status" value="1"/>
</dbReference>
<evidence type="ECO:0000259" key="1">
    <source>
        <dbReference type="PROSITE" id="PS51186"/>
    </source>
</evidence>
<dbReference type="PANTHER" id="PTHR43072:SF60">
    <property type="entry name" value="L-2,4-DIAMINOBUTYRIC ACID ACETYLTRANSFERASE"/>
    <property type="match status" value="1"/>
</dbReference>
<dbReference type="InterPro" id="IPR016181">
    <property type="entry name" value="Acyl_CoA_acyltransferase"/>
</dbReference>
<evidence type="ECO:0000313" key="3">
    <source>
        <dbReference type="Proteomes" id="UP000218287"/>
    </source>
</evidence>
<dbReference type="PANTHER" id="PTHR43072">
    <property type="entry name" value="N-ACETYLTRANSFERASE"/>
    <property type="match status" value="1"/>
</dbReference>
<name>A0A1Z4GFB8_9CYAN</name>
<dbReference type="OrthoDB" id="9792929at2"/>
<evidence type="ECO:0000313" key="2">
    <source>
        <dbReference type="EMBL" id="BAY16036.1"/>
    </source>
</evidence>
<protein>
    <submittedName>
        <fullName evidence="2">GCN5-related N-acetyltransferase</fullName>
    </submittedName>
</protein>
<keyword evidence="3" id="KW-1185">Reference proteome</keyword>
<dbReference type="PROSITE" id="PS51186">
    <property type="entry name" value="GNAT"/>
    <property type="match status" value="1"/>
</dbReference>
<keyword evidence="2" id="KW-0808">Transferase</keyword>
<dbReference type="AlphaFoldDB" id="A0A1Z4GFB8"/>
<dbReference type="CDD" id="cd04301">
    <property type="entry name" value="NAT_SF"/>
    <property type="match status" value="1"/>
</dbReference>
<reference evidence="2 3" key="1">
    <citation type="submission" date="2017-06" db="EMBL/GenBank/DDBJ databases">
        <title>Genome sequencing of cyanobaciteial culture collection at National Institute for Environmental Studies (NIES).</title>
        <authorList>
            <person name="Hirose Y."/>
            <person name="Shimura Y."/>
            <person name="Fujisawa T."/>
            <person name="Nakamura Y."/>
            <person name="Kawachi M."/>
        </authorList>
    </citation>
    <scope>NUCLEOTIDE SEQUENCE [LARGE SCALE GENOMIC DNA]</scope>
    <source>
        <strain evidence="2 3">NIES-21</strain>
    </source>
</reference>
<accession>A0A1Z4GFB8</accession>
<sequence>MTNKVALGQQIKIKKAEIKDAERIAILGEQLGYSLTNQQVEQRLDKVKNNYDHVVYVATLASDYVIGWAHAHICDLLIMPTQAILLGIVVDKDYRHHGIGRYLMQQIEQWAAMKQCDGVMLRSNIKRKEAHLFYKKLGYTNIKQSLAFYKQLV</sequence>
<dbReference type="GO" id="GO:0016747">
    <property type="term" value="F:acyltransferase activity, transferring groups other than amino-acyl groups"/>
    <property type="evidence" value="ECO:0007669"/>
    <property type="project" value="InterPro"/>
</dbReference>
<feature type="domain" description="N-acetyltransferase" evidence="1">
    <location>
        <begin position="11"/>
        <end position="153"/>
    </location>
</feature>
<proteinExistence type="predicted"/>
<dbReference type="Proteomes" id="UP000218287">
    <property type="component" value="Chromosome"/>
</dbReference>